<evidence type="ECO:0000313" key="12">
    <source>
        <dbReference type="Proteomes" id="UP000398389"/>
    </source>
</evidence>
<keyword evidence="7 9" id="KW-0472">Membrane</keyword>
<protein>
    <recommendedName>
        <fullName evidence="10">SSD domain-containing protein</fullName>
    </recommendedName>
</protein>
<dbReference type="GO" id="GO:0000139">
    <property type="term" value="C:Golgi membrane"/>
    <property type="evidence" value="ECO:0007669"/>
    <property type="project" value="UniProtKB-SubCell"/>
</dbReference>
<evidence type="ECO:0000256" key="4">
    <source>
        <dbReference type="ARBA" id="ARBA00022737"/>
    </source>
</evidence>
<evidence type="ECO:0000256" key="9">
    <source>
        <dbReference type="SAM" id="Phobius"/>
    </source>
</evidence>
<feature type="region of interest" description="Disordered" evidence="8">
    <location>
        <begin position="1075"/>
        <end position="1120"/>
    </location>
</feature>
<dbReference type="PANTHER" id="PTHR46378">
    <property type="entry name" value="STEROL REGULATORY ELEMENT-BINDING PROTEIN CLEAVAGE-ACTIVATING PROTEIN"/>
    <property type="match status" value="1"/>
</dbReference>
<dbReference type="InterPro" id="IPR030225">
    <property type="entry name" value="SCAP"/>
</dbReference>
<dbReference type="GO" id="GO:0045540">
    <property type="term" value="P:regulation of cholesterol biosynthetic process"/>
    <property type="evidence" value="ECO:0007669"/>
    <property type="project" value="TreeGrafter"/>
</dbReference>
<feature type="domain" description="SSD" evidence="10">
    <location>
        <begin position="285"/>
        <end position="451"/>
    </location>
</feature>
<dbReference type="OrthoDB" id="1914839at2759"/>
<dbReference type="Proteomes" id="UP000398389">
    <property type="component" value="Unassembled WGS sequence"/>
</dbReference>
<dbReference type="EMBL" id="CABVLU010000003">
    <property type="protein sequence ID" value="VVT53021.1"/>
    <property type="molecule type" value="Genomic_DNA"/>
</dbReference>
<dbReference type="RefSeq" id="XP_031853973.1">
    <property type="nucleotide sequence ID" value="XM_031998082.1"/>
</dbReference>
<sequence>MRQIKGIVERVVSSPRLFIILPASIAFILSYPFIYTLLTVSLPIKNLETPIQTSPRLLSEDQSLHISSDNVTPILSVKQLYISPPSFSNVLSQQVLDSIAPLISDLALPTVNSGSYSQQSSPHQKDSTTENNDDKLEDRNEHRKGHADEHGEEDSDLLHPDFALIPKIKTLPYLHYYSSSTHNDHFSLLSLKFSSPSLNSVLYLPRPPHYNELKASGILISYFYNNSADEQKWNSAIESFLGPQESLTTKLDGYPSFILPTSKPIKKSGFASYVRSLPFAYFPYCPFPLINLILSTIFLAFYINISWDVSSVRSKSGLFVAFFAQSILTLSSSVSIISYFIPSFSHDSLRHFLLVPFFVIILNVENISRLLNAVAHTPSEQQPSQRIISGMSDSFDKSLKAVVFGEIILLISCLPGLSYSPQIRHICLFAMLAIFIDLILHVTYFTSVLSIDLRRFELEDLLTESLTSNHQPSKYYLKFINADEHFPEKIRPYYLYLRHLYFHPKLSLSNSILFLSIFFLALWGVLTDPANEKFYSSGRIPFFFTHLTASSPIFSQYPFVKIFEPVVLQGTRHPLFSSTSKIDYFLGPSISGSYSKFIRIISINIILELVASIAFILSLTGVILKYVLPPQSERSESTEPNEVTQFFSKDLIGFHTLDVLRIATEGSAIGTVSLDHKVCVWNPASATGNRLVKPIPIPLATEFWPVTRMVINSQLSMVAIFSSRVSGIWCWDYKSNVHLYHIQDDALFSTAPVETFFSGPDLIVVTNTCSVVSISEVGQITQFPIEFPSKTSQVIHARRLLTPRIPERIISMSSENEISIGTHIGRAWRFRRLMIQESPMQFTLHTLQSQGGVHVHDLSKYKPQPIPAPQAMMARNPMRAGRISAVNRIPNIPPIRRSKILDEKVVSLVPVPAINMVLIATAVHVCLFDAQTGIIVKHFEIGHLKPSSLRAFHSQPTHCRFCGCVSVDTFSIAYSDAEHEGLTICHTLTIDNRAKNSICIRVERDPRETRCLGFEATTERQHWIDRVEGWDATDMNMIMGVRRKEPPFQEDDGVLKEEVTNPIISLFTRNSEGLRRRRAARVDGSSIGASGTSGNTNGGDMFSGHARSASSSSNNTNSYNDSKGAGYGHYGNKQSSGGALTKHLEPSLWDLILDILIPVPVLDSQTERWNRTRGLGSGPVYSKPTLGMTWEGWAMSATGQVTYYDIPDLDSGGRKIIGGDDGNGKKNGNGVGGGLLLNGGGNSGNGHGDKGKKNMKGMMLNSGLFNTGKGGAVSNTIGTELDSVSFDRLLISSIGPVTKYGAKSIAVTFGNVIKVLYFGNEESLLPSVPQPMTAAGALQSKQQRTRMAAVAAAAAAGNAPAAGSSSGAGGNGPSSPMMSRFSKTSGGPGGMASPTFGPVSPMMSGSRKWRREVGY</sequence>
<feature type="region of interest" description="Disordered" evidence="8">
    <location>
        <begin position="1359"/>
        <end position="1415"/>
    </location>
</feature>
<feature type="compositionally biased region" description="Basic and acidic residues" evidence="8">
    <location>
        <begin position="123"/>
        <end position="149"/>
    </location>
</feature>
<reference evidence="11 12" key="1">
    <citation type="submission" date="2019-09" db="EMBL/GenBank/DDBJ databases">
        <authorList>
            <person name="Brejova B."/>
        </authorList>
    </citation>
    <scope>NUCLEOTIDE SEQUENCE [LARGE SCALE GENOMIC DNA]</scope>
</reference>
<dbReference type="PANTHER" id="PTHR46378:SF1">
    <property type="entry name" value="STEROL REGULATORY ELEMENT-BINDING PROTEIN CLEAVAGE-ACTIVATING PROTEIN"/>
    <property type="match status" value="1"/>
</dbReference>
<evidence type="ECO:0000259" key="10">
    <source>
        <dbReference type="PROSITE" id="PS50156"/>
    </source>
</evidence>
<feature type="transmembrane region" description="Helical" evidence="9">
    <location>
        <begin position="281"/>
        <end position="305"/>
    </location>
</feature>
<proteinExistence type="predicted"/>
<keyword evidence="3" id="KW-0853">WD repeat</keyword>
<dbReference type="GO" id="GO:0005789">
    <property type="term" value="C:endoplasmic reticulum membrane"/>
    <property type="evidence" value="ECO:0007669"/>
    <property type="project" value="InterPro"/>
</dbReference>
<evidence type="ECO:0000256" key="1">
    <source>
        <dbReference type="ARBA" id="ARBA00004240"/>
    </source>
</evidence>
<feature type="transmembrane region" description="Helical" evidence="9">
    <location>
        <begin position="317"/>
        <end position="340"/>
    </location>
</feature>
<feature type="compositionally biased region" description="Low complexity" evidence="8">
    <location>
        <begin position="1084"/>
        <end position="1099"/>
    </location>
</feature>
<feature type="region of interest" description="Disordered" evidence="8">
    <location>
        <begin position="113"/>
        <end position="155"/>
    </location>
</feature>
<evidence type="ECO:0000256" key="3">
    <source>
        <dbReference type="ARBA" id="ARBA00022574"/>
    </source>
</evidence>
<comment type="subcellular location">
    <subcellularLocation>
        <location evidence="1">Endoplasmic reticulum</location>
    </subcellularLocation>
    <subcellularLocation>
        <location evidence="2">Golgi apparatus membrane</location>
    </subcellularLocation>
</comment>
<organism evidence="11 12">
    <name type="scientific">Magnusiomyces paraingens</name>
    <dbReference type="NCBI Taxonomy" id="2606893"/>
    <lineage>
        <taxon>Eukaryota</taxon>
        <taxon>Fungi</taxon>
        <taxon>Dikarya</taxon>
        <taxon>Ascomycota</taxon>
        <taxon>Saccharomycotina</taxon>
        <taxon>Dipodascomycetes</taxon>
        <taxon>Dipodascales</taxon>
        <taxon>Dipodascaceae</taxon>
        <taxon>Magnusiomyces</taxon>
    </lineage>
</organism>
<keyword evidence="4" id="KW-0677">Repeat</keyword>
<keyword evidence="9" id="KW-0812">Transmembrane</keyword>
<evidence type="ECO:0000256" key="2">
    <source>
        <dbReference type="ARBA" id="ARBA00004394"/>
    </source>
</evidence>
<feature type="compositionally biased region" description="Low complexity" evidence="8">
    <location>
        <begin position="1108"/>
        <end position="1120"/>
    </location>
</feature>
<gene>
    <name evidence="11" type="ORF">SAPINGB_P003364</name>
</gene>
<name>A0A5E8BQ07_9ASCO</name>
<dbReference type="PROSITE" id="PS50156">
    <property type="entry name" value="SSD"/>
    <property type="match status" value="1"/>
</dbReference>
<dbReference type="InterPro" id="IPR000731">
    <property type="entry name" value="SSD"/>
</dbReference>
<evidence type="ECO:0000256" key="7">
    <source>
        <dbReference type="ARBA" id="ARBA00023136"/>
    </source>
</evidence>
<feature type="compositionally biased region" description="Polar residues" evidence="8">
    <location>
        <begin position="113"/>
        <end position="122"/>
    </location>
</feature>
<dbReference type="Pfam" id="PF12349">
    <property type="entry name" value="Sterol-sensing"/>
    <property type="match status" value="1"/>
</dbReference>
<feature type="transmembrane region" description="Helical" evidence="9">
    <location>
        <begin position="506"/>
        <end position="526"/>
    </location>
</feature>
<evidence type="ECO:0000256" key="8">
    <source>
        <dbReference type="SAM" id="MobiDB-lite"/>
    </source>
</evidence>
<dbReference type="GeneID" id="43582182"/>
<keyword evidence="9" id="KW-1133">Transmembrane helix</keyword>
<dbReference type="GO" id="GO:0032936">
    <property type="term" value="C:SREBP-SCAP complex"/>
    <property type="evidence" value="ECO:0007669"/>
    <property type="project" value="TreeGrafter"/>
</dbReference>
<dbReference type="GO" id="GO:0032934">
    <property type="term" value="F:sterol binding"/>
    <property type="evidence" value="ECO:0007669"/>
    <property type="project" value="InterPro"/>
</dbReference>
<keyword evidence="6" id="KW-0333">Golgi apparatus</keyword>
<evidence type="ECO:0000313" key="11">
    <source>
        <dbReference type="EMBL" id="VVT53021.1"/>
    </source>
</evidence>
<keyword evidence="5" id="KW-0256">Endoplasmic reticulum</keyword>
<evidence type="ECO:0000256" key="5">
    <source>
        <dbReference type="ARBA" id="ARBA00022824"/>
    </source>
</evidence>
<feature type="transmembrane region" description="Helical" evidence="9">
    <location>
        <begin position="17"/>
        <end position="38"/>
    </location>
</feature>
<dbReference type="GO" id="GO:0032933">
    <property type="term" value="P:SREBP signaling pathway"/>
    <property type="evidence" value="ECO:0007669"/>
    <property type="project" value="InterPro"/>
</dbReference>
<feature type="transmembrane region" description="Helical" evidence="9">
    <location>
        <begin position="426"/>
        <end position="451"/>
    </location>
</feature>
<dbReference type="InterPro" id="IPR053958">
    <property type="entry name" value="HMGCR/SNAP/NPC1-like_SSD"/>
</dbReference>
<feature type="transmembrane region" description="Helical" evidence="9">
    <location>
        <begin position="401"/>
        <end position="419"/>
    </location>
</feature>
<accession>A0A5E8BQ07</accession>
<keyword evidence="12" id="KW-1185">Reference proteome</keyword>
<feature type="transmembrane region" description="Helical" evidence="9">
    <location>
        <begin position="605"/>
        <end position="628"/>
    </location>
</feature>
<evidence type="ECO:0000256" key="6">
    <source>
        <dbReference type="ARBA" id="ARBA00023034"/>
    </source>
</evidence>